<dbReference type="PANTHER" id="PTHR32116">
    <property type="entry name" value="GALACTURONOSYLTRANSFERASE 4-RELATED"/>
    <property type="match status" value="1"/>
</dbReference>
<dbReference type="EC" id="2.4.1.-" evidence="4"/>
<dbReference type="SUPFAM" id="SSF53448">
    <property type="entry name" value="Nucleotide-diphospho-sugar transferases"/>
    <property type="match status" value="1"/>
</dbReference>
<dbReference type="PANTHER" id="PTHR32116:SF105">
    <property type="entry name" value="HEXOSYLTRANSFERASE"/>
    <property type="match status" value="1"/>
</dbReference>
<keyword evidence="3 4" id="KW-0328">Glycosyltransferase</keyword>
<protein>
    <recommendedName>
        <fullName evidence="4">Hexosyltransferase</fullName>
        <ecNumber evidence="4">2.4.1.-</ecNumber>
    </recommendedName>
</protein>
<name>A0A0A9DS95_ARUDO</name>
<dbReference type="Pfam" id="PF01501">
    <property type="entry name" value="Glyco_transf_8"/>
    <property type="match status" value="1"/>
</dbReference>
<keyword evidence="3 4" id="KW-0808">Transferase</keyword>
<proteinExistence type="inferred from homology"/>
<dbReference type="InterPro" id="IPR002495">
    <property type="entry name" value="Glyco_trans_8"/>
</dbReference>
<accession>A0A0A9DS95</accession>
<organism evidence="5">
    <name type="scientific">Arundo donax</name>
    <name type="common">Giant reed</name>
    <name type="synonym">Donax arundinaceus</name>
    <dbReference type="NCBI Taxonomy" id="35708"/>
    <lineage>
        <taxon>Eukaryota</taxon>
        <taxon>Viridiplantae</taxon>
        <taxon>Streptophyta</taxon>
        <taxon>Embryophyta</taxon>
        <taxon>Tracheophyta</taxon>
        <taxon>Spermatophyta</taxon>
        <taxon>Magnoliopsida</taxon>
        <taxon>Liliopsida</taxon>
        <taxon>Poales</taxon>
        <taxon>Poaceae</taxon>
        <taxon>PACMAD clade</taxon>
        <taxon>Arundinoideae</taxon>
        <taxon>Arundineae</taxon>
        <taxon>Arundo</taxon>
    </lineage>
</organism>
<keyword evidence="4" id="KW-0333">Golgi apparatus</keyword>
<dbReference type="GO" id="GO:0000139">
    <property type="term" value="C:Golgi membrane"/>
    <property type="evidence" value="ECO:0007669"/>
    <property type="project" value="UniProtKB-SubCell"/>
</dbReference>
<dbReference type="GO" id="GO:0045489">
    <property type="term" value="P:pectin biosynthetic process"/>
    <property type="evidence" value="ECO:0007669"/>
    <property type="project" value="UniProtKB-UniPathway"/>
</dbReference>
<comment type="pathway">
    <text evidence="1 4">Glycan metabolism; pectin biosynthesis.</text>
</comment>
<reference evidence="5" key="2">
    <citation type="journal article" date="2015" name="Data Brief">
        <title>Shoot transcriptome of the giant reed, Arundo donax.</title>
        <authorList>
            <person name="Barrero R.A."/>
            <person name="Guerrero F.D."/>
            <person name="Moolhuijzen P."/>
            <person name="Goolsby J.A."/>
            <person name="Tidwell J."/>
            <person name="Bellgard S.E."/>
            <person name="Bellgard M.I."/>
        </authorList>
    </citation>
    <scope>NUCLEOTIDE SEQUENCE</scope>
    <source>
        <tissue evidence="5">Shoot tissue taken approximately 20 cm above the soil surface</tissue>
    </source>
</reference>
<dbReference type="UniPathway" id="UPA00845"/>
<sequence length="200" mass="23030">MKTEYISVFGHSHFLLPDLLPSLNRVVVLDDDLIVQKDLTSLWNLNMGDKVIGAAQFCGVRLGKFRAYITEHNFNNDACVWLSGLNVVELEKWRDLRVTGLYDQLLQKLQKDSVTSQRIKVLPASLLAFQDLIYPLENAWIQSGLGHDYGISRIDMEKAATLHYNGVMKPWLDLGIHDYKHYWGKYMANGERFMTECNIH</sequence>
<reference evidence="5" key="1">
    <citation type="submission" date="2014-09" db="EMBL/GenBank/DDBJ databases">
        <authorList>
            <person name="Magalhaes I.L.F."/>
            <person name="Oliveira U."/>
            <person name="Santos F.R."/>
            <person name="Vidigal T.H.D.A."/>
            <person name="Brescovit A.D."/>
            <person name="Santos A.J."/>
        </authorList>
    </citation>
    <scope>NUCLEOTIDE SEQUENCE</scope>
    <source>
        <tissue evidence="5">Shoot tissue taken approximately 20 cm above the soil surface</tissue>
    </source>
</reference>
<dbReference type="GO" id="GO:0047262">
    <property type="term" value="F:polygalacturonate 4-alpha-galacturonosyltransferase activity"/>
    <property type="evidence" value="ECO:0007669"/>
    <property type="project" value="InterPro"/>
</dbReference>
<dbReference type="InterPro" id="IPR029993">
    <property type="entry name" value="GAUT"/>
</dbReference>
<evidence type="ECO:0000256" key="2">
    <source>
        <dbReference type="ARBA" id="ARBA00006351"/>
    </source>
</evidence>
<evidence type="ECO:0000256" key="4">
    <source>
        <dbReference type="RuleBase" id="RU362027"/>
    </source>
</evidence>
<dbReference type="InterPro" id="IPR029044">
    <property type="entry name" value="Nucleotide-diphossugar_trans"/>
</dbReference>
<evidence type="ECO:0000256" key="1">
    <source>
        <dbReference type="ARBA" id="ARBA00004877"/>
    </source>
</evidence>
<dbReference type="Gene3D" id="3.90.550.10">
    <property type="entry name" value="Spore Coat Polysaccharide Biosynthesis Protein SpsA, Chain A"/>
    <property type="match status" value="1"/>
</dbReference>
<evidence type="ECO:0000256" key="3">
    <source>
        <dbReference type="ARBA" id="ARBA00022676"/>
    </source>
</evidence>
<dbReference type="EMBL" id="GBRH01211288">
    <property type="protein sequence ID" value="JAD86607.1"/>
    <property type="molecule type" value="Transcribed_RNA"/>
</dbReference>
<keyword evidence="4" id="KW-0961">Cell wall biogenesis/degradation</keyword>
<dbReference type="GO" id="GO:0071555">
    <property type="term" value="P:cell wall organization"/>
    <property type="evidence" value="ECO:0007669"/>
    <property type="project" value="UniProtKB-KW"/>
</dbReference>
<comment type="subcellular location">
    <subcellularLocation>
        <location evidence="4">Golgi apparatus membrane</location>
        <topology evidence="4">Single-pass type II membrane protein</topology>
    </subcellularLocation>
</comment>
<comment type="similarity">
    <text evidence="2 4">Belongs to the glycosyltransferase 8 family.</text>
</comment>
<dbReference type="AlphaFoldDB" id="A0A0A9DS95"/>
<evidence type="ECO:0000313" key="5">
    <source>
        <dbReference type="EMBL" id="JAD86607.1"/>
    </source>
</evidence>